<dbReference type="InterPro" id="IPR002562">
    <property type="entry name" value="3'-5'_exonuclease_dom"/>
</dbReference>
<name>A0A1F2PMV2_9FIRM</name>
<dbReference type="Gene3D" id="1.20.1060.10">
    <property type="entry name" value="Taq DNA Polymerase, Chain T, domain 4"/>
    <property type="match status" value="1"/>
</dbReference>
<keyword evidence="8" id="KW-0548">Nucleotidyltransferase</keyword>
<protein>
    <recommendedName>
        <fullName evidence="3">DNA polymerase I</fullName>
        <ecNumber evidence="2">2.7.7.7</ecNumber>
    </recommendedName>
</protein>
<organism evidence="8 9">
    <name type="scientific">Acetobacterium wieringae</name>
    <dbReference type="NCBI Taxonomy" id="52694"/>
    <lineage>
        <taxon>Bacteria</taxon>
        <taxon>Bacillati</taxon>
        <taxon>Bacillota</taxon>
        <taxon>Clostridia</taxon>
        <taxon>Eubacteriales</taxon>
        <taxon>Eubacteriaceae</taxon>
        <taxon>Acetobacterium</taxon>
    </lineage>
</organism>
<evidence type="ECO:0000313" key="9">
    <source>
        <dbReference type="Proteomes" id="UP000176244"/>
    </source>
</evidence>
<dbReference type="InterPro" id="IPR043502">
    <property type="entry name" value="DNA/RNA_pol_sf"/>
</dbReference>
<dbReference type="InterPro" id="IPR036397">
    <property type="entry name" value="RNaseH_sf"/>
</dbReference>
<dbReference type="SUPFAM" id="SSF56672">
    <property type="entry name" value="DNA/RNA polymerases"/>
    <property type="match status" value="1"/>
</dbReference>
<comment type="similarity">
    <text evidence="1">Belongs to the DNA polymerase type-A family.</text>
</comment>
<feature type="domain" description="3'-5' exonuclease" evidence="6">
    <location>
        <begin position="5"/>
        <end position="202"/>
    </location>
</feature>
<comment type="catalytic activity">
    <reaction evidence="5">
        <text>DNA(n) + a 2'-deoxyribonucleoside 5'-triphosphate = DNA(n+1) + diphosphate</text>
        <dbReference type="Rhea" id="RHEA:22508"/>
        <dbReference type="Rhea" id="RHEA-COMP:17339"/>
        <dbReference type="Rhea" id="RHEA-COMP:17340"/>
        <dbReference type="ChEBI" id="CHEBI:33019"/>
        <dbReference type="ChEBI" id="CHEBI:61560"/>
        <dbReference type="ChEBI" id="CHEBI:173112"/>
        <dbReference type="EC" id="2.7.7.7"/>
    </reaction>
</comment>
<dbReference type="Pfam" id="PF01612">
    <property type="entry name" value="DNA_pol_A_exo1"/>
    <property type="match status" value="1"/>
</dbReference>
<dbReference type="STRING" id="52694.ACWI_05260"/>
<dbReference type="Pfam" id="PF00476">
    <property type="entry name" value="DNA_pol_A"/>
    <property type="match status" value="1"/>
</dbReference>
<keyword evidence="8" id="KW-0808">Transferase</keyword>
<dbReference type="InterPro" id="IPR002298">
    <property type="entry name" value="DNA_polymerase_A"/>
</dbReference>
<dbReference type="GO" id="GO:0006261">
    <property type="term" value="P:DNA-templated DNA replication"/>
    <property type="evidence" value="ECO:0007669"/>
    <property type="project" value="InterPro"/>
</dbReference>
<dbReference type="GO" id="GO:0008408">
    <property type="term" value="F:3'-5' exonuclease activity"/>
    <property type="evidence" value="ECO:0007669"/>
    <property type="project" value="InterPro"/>
</dbReference>
<evidence type="ECO:0000256" key="4">
    <source>
        <dbReference type="ARBA" id="ARBA00022705"/>
    </source>
</evidence>
<dbReference type="SMART" id="SM00482">
    <property type="entry name" value="POLAc"/>
    <property type="match status" value="1"/>
</dbReference>
<dbReference type="PRINTS" id="PR00868">
    <property type="entry name" value="DNAPOLI"/>
</dbReference>
<dbReference type="EC" id="2.7.7.7" evidence="2"/>
<dbReference type="CDD" id="cd06139">
    <property type="entry name" value="DNA_polA_I_Ecoli_like_exo"/>
    <property type="match status" value="1"/>
</dbReference>
<keyword evidence="4" id="KW-0235">DNA replication</keyword>
<dbReference type="PANTHER" id="PTHR10133:SF27">
    <property type="entry name" value="DNA POLYMERASE NU"/>
    <property type="match status" value="1"/>
</dbReference>
<evidence type="ECO:0000259" key="6">
    <source>
        <dbReference type="SMART" id="SM00474"/>
    </source>
</evidence>
<gene>
    <name evidence="8" type="primary">polA_2</name>
    <name evidence="8" type="ORF">ACWI_05260</name>
</gene>
<evidence type="ECO:0000256" key="2">
    <source>
        <dbReference type="ARBA" id="ARBA00012417"/>
    </source>
</evidence>
<evidence type="ECO:0000256" key="1">
    <source>
        <dbReference type="ARBA" id="ARBA00007705"/>
    </source>
</evidence>
<accession>A0A1F2PMV2</accession>
<dbReference type="RefSeq" id="WP_084633451.1">
    <property type="nucleotide sequence ID" value="NZ_LKEU01000013.1"/>
</dbReference>
<dbReference type="GO" id="GO:0003887">
    <property type="term" value="F:DNA-directed DNA polymerase activity"/>
    <property type="evidence" value="ECO:0007669"/>
    <property type="project" value="UniProtKB-EC"/>
</dbReference>
<dbReference type="SMART" id="SM00474">
    <property type="entry name" value="35EXOc"/>
    <property type="match status" value="1"/>
</dbReference>
<dbReference type="Proteomes" id="UP000176244">
    <property type="component" value="Unassembled WGS sequence"/>
</dbReference>
<evidence type="ECO:0000256" key="3">
    <source>
        <dbReference type="ARBA" id="ARBA00020311"/>
    </source>
</evidence>
<feature type="domain" description="DNA-directed DNA polymerase family A palm" evidence="7">
    <location>
        <begin position="383"/>
        <end position="601"/>
    </location>
</feature>
<dbReference type="InterPro" id="IPR001098">
    <property type="entry name" value="DNA-dir_DNA_pol_A_palm_dom"/>
</dbReference>
<sequence>MKTNYRMTRDVAVVADYLGDAVLIGFDFETAPQAGWRDDPRAALDPHRGEIVGVSLAVSAGSGVYLPLKHRDFDNADADAVFDYLKRRVFENPGVVKIAHNLAFEAKFLLARGIALVAPVYDTMAAAQLIYKEEGHFRRLADVGLKTLAKDWFGLALPRFVEVVGLGSFADLDPRAQPTIDYACSDADLARRLYFLLNDWFQANIPAHENLVKGIESPVALFTARMELSGFQADAAAIAAAAAVCQERLGIYQNDLERGGHRPVRVGKNAATNDLKAYLFSDLGLPVKKRTDTGKAALDEDAIKQLISHCREQGLPAIAYLEAISAYRGLNKLYKTYVLGLGEQINPATGAIHTQLFPLGTATGRFSSAAPNCQNLPAGPVHGIPVRDFFMARPGTTLVAVDYSQIELRIGAWFTGDANLLRVYREGGDIHAVTTAAIYGITLAEAGDKSHPDYKARRTVAKNINFGIFYGLYPRGLQDILRVKAGQQLSLSACEAMIFNLRRAYPGLVPWQEATRQAACYCETVDTALGRRRTLTGINAPEPGLQSHYERAALNHPIQGTAADILKLAMVRLEAGLGERPYIKPLLTVHDEIVFEVETPRLAEAIAWITEVMTAMPFPGFDVPLAVEVTVGQRYGSLVGWEPGERGEPEN</sequence>
<dbReference type="SUPFAM" id="SSF53098">
    <property type="entry name" value="Ribonuclease H-like"/>
    <property type="match status" value="1"/>
</dbReference>
<evidence type="ECO:0000256" key="5">
    <source>
        <dbReference type="ARBA" id="ARBA00049244"/>
    </source>
</evidence>
<dbReference type="EMBL" id="LKEU01000013">
    <property type="protein sequence ID" value="OFV72052.1"/>
    <property type="molecule type" value="Genomic_DNA"/>
</dbReference>
<evidence type="ECO:0000259" key="7">
    <source>
        <dbReference type="SMART" id="SM00482"/>
    </source>
</evidence>
<dbReference type="InterPro" id="IPR012337">
    <property type="entry name" value="RNaseH-like_sf"/>
</dbReference>
<dbReference type="Gene3D" id="3.30.420.10">
    <property type="entry name" value="Ribonuclease H-like superfamily/Ribonuclease H"/>
    <property type="match status" value="1"/>
</dbReference>
<reference evidence="8 9" key="1">
    <citation type="submission" date="2015-09" db="EMBL/GenBank/DDBJ databases">
        <title>Genome sequence of Acetobacterium wieringae DSM 1911.</title>
        <authorList>
            <person name="Poehlein A."/>
            <person name="Bengelsdorf F.R."/>
            <person name="Schiel-Bengelsdorf B."/>
            <person name="Duerre P."/>
            <person name="Daniel R."/>
        </authorList>
    </citation>
    <scope>NUCLEOTIDE SEQUENCE [LARGE SCALE GENOMIC DNA]</scope>
    <source>
        <strain evidence="8 9">DSM 1911</strain>
    </source>
</reference>
<dbReference type="GO" id="GO:0003677">
    <property type="term" value="F:DNA binding"/>
    <property type="evidence" value="ECO:0007669"/>
    <property type="project" value="InterPro"/>
</dbReference>
<comment type="caution">
    <text evidence="8">The sequence shown here is derived from an EMBL/GenBank/DDBJ whole genome shotgun (WGS) entry which is preliminary data.</text>
</comment>
<evidence type="ECO:0000313" key="8">
    <source>
        <dbReference type="EMBL" id="OFV72052.1"/>
    </source>
</evidence>
<dbReference type="OrthoDB" id="4053at2"/>
<dbReference type="Gene3D" id="1.10.150.20">
    <property type="entry name" value="5' to 3' exonuclease, C-terminal subdomain"/>
    <property type="match status" value="1"/>
</dbReference>
<proteinExistence type="inferred from homology"/>
<dbReference type="GO" id="GO:0006302">
    <property type="term" value="P:double-strand break repair"/>
    <property type="evidence" value="ECO:0007669"/>
    <property type="project" value="TreeGrafter"/>
</dbReference>
<dbReference type="PANTHER" id="PTHR10133">
    <property type="entry name" value="DNA POLYMERASE I"/>
    <property type="match status" value="1"/>
</dbReference>
<dbReference type="AlphaFoldDB" id="A0A1F2PMV2"/>
<dbReference type="Gene3D" id="3.30.70.370">
    <property type="match status" value="1"/>
</dbReference>